<name>A0A0H2RTD3_9AGAM</name>
<sequence length="509" mass="57483">MSAFDTHSGLLIPFESLADALVARLRLEEGLGNSSIKLFLDLVHNPSVDLSKLSFRDASQIDDTVAAYKSERQYHRSFISEADSAKRPTPLELPYPILEGILDTIANDDTLVDEPAVYQIPLLDGAEFYRSDCLRNMALVHRSWTLPAQQRLARRIIVRSPSSVLRLLRSPIPCLYTRELIISIGDVFNRGYQASRDRQVDHPRQYLRPGDIEEDLASLLKRMTNLRSLTVKESGLREDRILSVVSTLKSIETLRWHCAHGQPSCDFTHLVEALRSLPKIKDLEITGWSFHATNEIPAKEAPLGSCLESLKLCISPGDSQMGRFGWLVQSLSLTKMTSLTLDVTLIGTLNIPSTIEAFPALKGALGCLSSLHLINKGGFMEYNLTQARLLVQACHSLRRCHVQSQTAPVEEFLDYFPNTLEELTFSWFDMWMSPWGVVENALPPFIQSEKVPKLKKITVHNYEIPFVKAQATDCGEPFTDPCPKTNEVCRERSIELDLWAKPPDWRIVW</sequence>
<dbReference type="OrthoDB" id="3214435at2759"/>
<dbReference type="SUPFAM" id="SSF52047">
    <property type="entry name" value="RNI-like"/>
    <property type="match status" value="1"/>
</dbReference>
<dbReference type="InterPro" id="IPR032675">
    <property type="entry name" value="LRR_dom_sf"/>
</dbReference>
<evidence type="ECO:0000313" key="2">
    <source>
        <dbReference type="Proteomes" id="UP000053477"/>
    </source>
</evidence>
<organism evidence="1 2">
    <name type="scientific">Schizopora paradoxa</name>
    <dbReference type="NCBI Taxonomy" id="27342"/>
    <lineage>
        <taxon>Eukaryota</taxon>
        <taxon>Fungi</taxon>
        <taxon>Dikarya</taxon>
        <taxon>Basidiomycota</taxon>
        <taxon>Agaricomycotina</taxon>
        <taxon>Agaricomycetes</taxon>
        <taxon>Hymenochaetales</taxon>
        <taxon>Schizoporaceae</taxon>
        <taxon>Schizopora</taxon>
    </lineage>
</organism>
<proteinExistence type="predicted"/>
<evidence type="ECO:0000313" key="1">
    <source>
        <dbReference type="EMBL" id="KLO12703.1"/>
    </source>
</evidence>
<gene>
    <name evidence="1" type="ORF">SCHPADRAFT_997917</name>
</gene>
<protein>
    <submittedName>
        <fullName evidence="1">Uncharacterized protein</fullName>
    </submittedName>
</protein>
<dbReference type="EMBL" id="KQ085972">
    <property type="protein sequence ID" value="KLO12703.1"/>
    <property type="molecule type" value="Genomic_DNA"/>
</dbReference>
<dbReference type="InParanoid" id="A0A0H2RTD3"/>
<accession>A0A0H2RTD3</accession>
<dbReference type="AlphaFoldDB" id="A0A0H2RTD3"/>
<dbReference type="Proteomes" id="UP000053477">
    <property type="component" value="Unassembled WGS sequence"/>
</dbReference>
<reference evidence="1 2" key="1">
    <citation type="submission" date="2015-04" db="EMBL/GenBank/DDBJ databases">
        <title>Complete genome sequence of Schizopora paradoxa KUC8140, a cosmopolitan wood degrader in East Asia.</title>
        <authorList>
            <consortium name="DOE Joint Genome Institute"/>
            <person name="Min B."/>
            <person name="Park H."/>
            <person name="Jang Y."/>
            <person name="Kim J.-J."/>
            <person name="Kim K.H."/>
            <person name="Pangilinan J."/>
            <person name="Lipzen A."/>
            <person name="Riley R."/>
            <person name="Grigoriev I.V."/>
            <person name="Spatafora J.W."/>
            <person name="Choi I.-G."/>
        </authorList>
    </citation>
    <scope>NUCLEOTIDE SEQUENCE [LARGE SCALE GENOMIC DNA]</scope>
    <source>
        <strain evidence="1 2">KUC8140</strain>
    </source>
</reference>
<dbReference type="Gene3D" id="3.80.10.10">
    <property type="entry name" value="Ribonuclease Inhibitor"/>
    <property type="match status" value="1"/>
</dbReference>
<keyword evidence="2" id="KW-1185">Reference proteome</keyword>